<gene>
    <name evidence="3" type="ORF">LVIROSA_LOCUS34773</name>
</gene>
<dbReference type="PANTHER" id="PTHR24177">
    <property type="entry name" value="CASKIN"/>
    <property type="match status" value="1"/>
</dbReference>
<dbReference type="Pfam" id="PF13962">
    <property type="entry name" value="PGG"/>
    <property type="match status" value="1"/>
</dbReference>
<feature type="transmembrane region" description="Helical" evidence="1">
    <location>
        <begin position="636"/>
        <end position="662"/>
    </location>
</feature>
<dbReference type="EMBL" id="CAKMRJ010005634">
    <property type="protein sequence ID" value="CAH1449282.1"/>
    <property type="molecule type" value="Genomic_DNA"/>
</dbReference>
<feature type="transmembrane region" description="Helical" evidence="1">
    <location>
        <begin position="345"/>
        <end position="366"/>
    </location>
</feature>
<feature type="transmembrane region" description="Helical" evidence="1">
    <location>
        <begin position="592"/>
        <end position="616"/>
    </location>
</feature>
<feature type="domain" description="PGG" evidence="2">
    <location>
        <begin position="547"/>
        <end position="660"/>
    </location>
</feature>
<evidence type="ECO:0000313" key="3">
    <source>
        <dbReference type="EMBL" id="CAH1449282.1"/>
    </source>
</evidence>
<evidence type="ECO:0000256" key="1">
    <source>
        <dbReference type="SAM" id="Phobius"/>
    </source>
</evidence>
<dbReference type="GO" id="GO:0016020">
    <property type="term" value="C:membrane"/>
    <property type="evidence" value="ECO:0007669"/>
    <property type="project" value="TreeGrafter"/>
</dbReference>
<organism evidence="3 4">
    <name type="scientific">Lactuca virosa</name>
    <dbReference type="NCBI Taxonomy" id="75947"/>
    <lineage>
        <taxon>Eukaryota</taxon>
        <taxon>Viridiplantae</taxon>
        <taxon>Streptophyta</taxon>
        <taxon>Embryophyta</taxon>
        <taxon>Tracheophyta</taxon>
        <taxon>Spermatophyta</taxon>
        <taxon>Magnoliopsida</taxon>
        <taxon>eudicotyledons</taxon>
        <taxon>Gunneridae</taxon>
        <taxon>Pentapetalae</taxon>
        <taxon>asterids</taxon>
        <taxon>campanulids</taxon>
        <taxon>Asterales</taxon>
        <taxon>Asteraceae</taxon>
        <taxon>Cichorioideae</taxon>
        <taxon>Cichorieae</taxon>
        <taxon>Lactucinae</taxon>
        <taxon>Lactuca</taxon>
    </lineage>
</organism>
<feature type="transmembrane region" description="Helical" evidence="1">
    <location>
        <begin position="319"/>
        <end position="339"/>
    </location>
</feature>
<evidence type="ECO:0000313" key="4">
    <source>
        <dbReference type="Proteomes" id="UP001157418"/>
    </source>
</evidence>
<protein>
    <recommendedName>
        <fullName evidence="2">PGG domain-containing protein</fullName>
    </recommendedName>
</protein>
<dbReference type="AlphaFoldDB" id="A0AAU9PHS0"/>
<accession>A0AAU9PHS0</accession>
<keyword evidence="1" id="KW-0812">Transmembrane</keyword>
<name>A0AAU9PHS0_9ASTR</name>
<feature type="transmembrane region" description="Helical" evidence="1">
    <location>
        <begin position="668"/>
        <end position="687"/>
    </location>
</feature>
<dbReference type="Proteomes" id="UP001157418">
    <property type="component" value="Unassembled WGS sequence"/>
</dbReference>
<dbReference type="InterPro" id="IPR026961">
    <property type="entry name" value="PGG_dom"/>
</dbReference>
<reference evidence="3 4" key="1">
    <citation type="submission" date="2022-01" db="EMBL/GenBank/DDBJ databases">
        <authorList>
            <person name="Xiong W."/>
            <person name="Schranz E."/>
        </authorList>
    </citation>
    <scope>NUCLEOTIDE SEQUENCE [LARGE SCALE GENOMIC DNA]</scope>
</reference>
<comment type="caution">
    <text evidence="3">The sequence shown here is derived from an EMBL/GenBank/DDBJ whole genome shotgun (WGS) entry which is preliminary data.</text>
</comment>
<proteinExistence type="predicted"/>
<evidence type="ECO:0000259" key="2">
    <source>
        <dbReference type="Pfam" id="PF13962"/>
    </source>
</evidence>
<sequence length="718" mass="82224">MKKLTASTSYLTHTYPFSIQMEESIPYFGQRFEQIQSPYVRHPLEQTQEEHKYLYASITNVSNFVSVKLSSARNYHLWQTQMLCLLETYNLHGIVDVTTTRSRALSPEMEKQYNSLVKGWIFASISEELLGTVVNLDSAKAVWDKLKSFYDPVLISSQQAQTNKEAETDTESETRGLDKGEIPLDRAYEYLLKVNKGDRIPKRRSAPSEGSFSRSGKFGLILLVNAIYAKKFGLASDLVKKFPEFAVKDDNVLMAIVKNFPSRLDYGEALIYPLLMGDICERIVKRGRDSFEILVNYYQNIMDVIQDIPDDVIFGTIQLLLYITLMGPLAMLSWIYFMLRVVMLMLYFPFFMFYLLFWKVATRVVPPIKHIEKKMKERKKAKEVLALICDEIDKLGHPDARRRLYTGPIHEAARQNLYEVVHEILTRSPTAMQFKDESGYDIIQLAVIYRSERIYNFIYSIGEREGIYRTIEDSFRNNMLHLVGNLPPSQKLRRRSGPALQLQRELQWRQEVERLVAPICITQKNAFMETPDMVFRREHDNLVKEGEKWLKAVAESCSITAALITTIVFAAAITVPGGSNQETGIPVFTKEIAFTIFAISDAISLFASSTSLLLFLSILTGSFDEQDFVVKLPRRLLIGLCTLMLSTTTMMVAFAATLFLVFCHKRPWMLAPICVLSSVPIASFGILQMPLIIDFYRSTYGHIFGIPENNNKLKTNDI</sequence>
<keyword evidence="4" id="KW-1185">Reference proteome</keyword>
<keyword evidence="1" id="KW-1133">Transmembrane helix</keyword>
<dbReference type="PANTHER" id="PTHR24177:SF475">
    <property type="entry name" value="ANKYRIN REPEAT-CONTAINING DOMAIN, PGG DOMAIN PROTEIN-RELATED"/>
    <property type="match status" value="1"/>
</dbReference>
<feature type="transmembrane region" description="Helical" evidence="1">
    <location>
        <begin position="552"/>
        <end position="572"/>
    </location>
</feature>
<keyword evidence="1" id="KW-0472">Membrane</keyword>